<feature type="compositionally biased region" description="Basic and acidic residues" evidence="2">
    <location>
        <begin position="277"/>
        <end position="286"/>
    </location>
</feature>
<dbReference type="WBParaSite" id="scaffold13429_cov254.g16858">
    <property type="protein sequence ID" value="scaffold13429_cov254.g16858"/>
    <property type="gene ID" value="scaffold13429_cov254.g16858"/>
</dbReference>
<reference evidence="4" key="1">
    <citation type="submission" date="2022-11" db="UniProtKB">
        <authorList>
            <consortium name="WormBaseParasite"/>
        </authorList>
    </citation>
    <scope>IDENTIFICATION</scope>
</reference>
<dbReference type="GO" id="GO:0016740">
    <property type="term" value="F:transferase activity"/>
    <property type="evidence" value="ECO:0007669"/>
    <property type="project" value="UniProtKB-KW"/>
</dbReference>
<keyword evidence="1" id="KW-0808">Transferase</keyword>
<feature type="compositionally biased region" description="Basic and acidic residues" evidence="2">
    <location>
        <begin position="309"/>
        <end position="318"/>
    </location>
</feature>
<proteinExistence type="predicted"/>
<dbReference type="Gene3D" id="6.10.250.1630">
    <property type="match status" value="1"/>
</dbReference>
<evidence type="ECO:0000256" key="1">
    <source>
        <dbReference type="ARBA" id="ARBA00022679"/>
    </source>
</evidence>
<dbReference type="InterPro" id="IPR025527">
    <property type="entry name" value="HUWE1/Rev1_UBM"/>
</dbReference>
<feature type="compositionally biased region" description="Acidic residues" evidence="2">
    <location>
        <begin position="349"/>
        <end position="398"/>
    </location>
</feature>
<feature type="compositionally biased region" description="Polar residues" evidence="2">
    <location>
        <begin position="672"/>
        <end position="682"/>
    </location>
</feature>
<feature type="region of interest" description="Disordered" evidence="2">
    <location>
        <begin position="587"/>
        <end position="625"/>
    </location>
</feature>
<feature type="compositionally biased region" description="Basic and acidic residues" evidence="2">
    <location>
        <begin position="587"/>
        <end position="601"/>
    </location>
</feature>
<dbReference type="Pfam" id="PF14377">
    <property type="entry name" value="UBM"/>
    <property type="match status" value="2"/>
</dbReference>
<keyword evidence="3" id="KW-1185">Reference proteome</keyword>
<protein>
    <submittedName>
        <fullName evidence="4">Uncharacterized protein</fullName>
    </submittedName>
</protein>
<evidence type="ECO:0000313" key="3">
    <source>
        <dbReference type="Proteomes" id="UP000887561"/>
    </source>
</evidence>
<organism evidence="3 4">
    <name type="scientific">Meloidogyne javanica</name>
    <name type="common">Root-knot nematode worm</name>
    <dbReference type="NCBI Taxonomy" id="6303"/>
    <lineage>
        <taxon>Eukaryota</taxon>
        <taxon>Metazoa</taxon>
        <taxon>Ecdysozoa</taxon>
        <taxon>Nematoda</taxon>
        <taxon>Chromadorea</taxon>
        <taxon>Rhabditida</taxon>
        <taxon>Tylenchina</taxon>
        <taxon>Tylenchomorpha</taxon>
        <taxon>Tylenchoidea</taxon>
        <taxon>Meloidogynidae</taxon>
        <taxon>Meloidogyninae</taxon>
        <taxon>Meloidogyne</taxon>
        <taxon>Meloidogyne incognita group</taxon>
    </lineage>
</organism>
<dbReference type="AlphaFoldDB" id="A0A915LJY8"/>
<sequence length="937" mass="105323">MAAIYPSIFVEQIKDKLEIKKDELKIKDKTDVNQDSDSSLDATNLKEVLRATTEQLQRSVNKDTFKENSVFHASNLLKFIAEIVRSYPHASSIFVNMVLDGQNVVTWDSQEVVFSTKAVLSSLIGDHTTSNVVDRVVEDIKNLLFENIEEYNKATFQVISLSDKTKLSTNFADQLIVITQLLILLRDAASQGSTLSPGDSTKQMVLLVKSMSKNNLFDILVKSIWNLPFHEPQGFEAVNTLLKLFESVVAKDMNRFTFSRNNTSREEPRQHITNRNTDGEQQHQDDPNQPSMEIGVGENANLDESEQNPEERNERIADLDSIFTISTANRIRPEEEADEDDGNHPNLMEDNDHEDEASSTQSDEEDDMDTAEEMDATQADAAEEEAAEEDMEEDDDERNSENMDAMADYLDMVDFSDISNELNSMRQSIHRLNVEFSNAFASQQFQQVERTYQALMQQIPRHFRALISHPRGNGAVLRIRNHGAQNLTRGNQNLTTPIRIGIARGLGGEHLFGQLMSAQTGWPPTVVNGGGDPSSNGQTAIMTPYFVDRLLDQCRILDPHSMFIIGVLIASHVANVICVKDAPEEKNLDSNECEKSEDVSSEKQQQPSAVAEHDEQQESGTEDQPMQQIDEGLRQEGNEEQITPQNSELIHGEDEQNNELASPEQEAGQIEPPQQATGTTDENAGVPEGVDPAFLAALPEEMRQEVIRDHLIQQQMNAATNTQVEAENDLPPERLAAIIGMEVPEGMDPAFLAALPEDIFQEVVRDHQRQQELARQRRAQVDAQNNLRPRIRHHHHHHRHFAMPHLFQTRGLMRSSTSNSHTNPQQIAVMAQSNGSALQLFDSQSICTLLLLYLLDQDKFNIVRLQKLLRSICLHPGSCDFTIWALLSMLDGLQHFSQIESVQSEKSNIGWINNLRSGASLDKNERLIRITPLSGNL</sequence>
<accession>A0A915LJY8</accession>
<evidence type="ECO:0000256" key="2">
    <source>
        <dbReference type="SAM" id="MobiDB-lite"/>
    </source>
</evidence>
<feature type="region of interest" description="Disordered" evidence="2">
    <location>
        <begin position="259"/>
        <end position="400"/>
    </location>
</feature>
<dbReference type="Proteomes" id="UP000887561">
    <property type="component" value="Unplaced"/>
</dbReference>
<name>A0A915LJY8_MELJA</name>
<evidence type="ECO:0000313" key="4">
    <source>
        <dbReference type="WBParaSite" id="scaffold13429_cov254.g16858"/>
    </source>
</evidence>
<feature type="region of interest" description="Disordered" evidence="2">
    <location>
        <begin position="655"/>
        <end position="689"/>
    </location>
</feature>